<dbReference type="InterPro" id="IPR053139">
    <property type="entry name" value="Surface_bspA-like"/>
</dbReference>
<accession>A0AAD9D474</accession>
<dbReference type="PANTHER" id="PTHR45661">
    <property type="entry name" value="SURFACE ANTIGEN"/>
    <property type="match status" value="1"/>
</dbReference>
<evidence type="ECO:0000313" key="2">
    <source>
        <dbReference type="Proteomes" id="UP001224775"/>
    </source>
</evidence>
<dbReference type="AlphaFoldDB" id="A0AAD9D474"/>
<dbReference type="Pfam" id="PF13306">
    <property type="entry name" value="LRR_5"/>
    <property type="match status" value="1"/>
</dbReference>
<keyword evidence="2" id="KW-1185">Reference proteome</keyword>
<reference evidence="1" key="1">
    <citation type="submission" date="2023-06" db="EMBL/GenBank/DDBJ databases">
        <title>Survivors Of The Sea: Transcriptome response of Skeletonema marinoi to long-term dormancy.</title>
        <authorList>
            <person name="Pinder M.I.M."/>
            <person name="Kourtchenko O."/>
            <person name="Robertson E.K."/>
            <person name="Larsson T."/>
            <person name="Maumus F."/>
            <person name="Osuna-Cruz C.M."/>
            <person name="Vancaester E."/>
            <person name="Stenow R."/>
            <person name="Vandepoele K."/>
            <person name="Ploug H."/>
            <person name="Bruchert V."/>
            <person name="Godhe A."/>
            <person name="Topel M."/>
        </authorList>
    </citation>
    <scope>NUCLEOTIDE SEQUENCE</scope>
    <source>
        <strain evidence="1">R05AC</strain>
    </source>
</reference>
<name>A0AAD9D474_9STRA</name>
<dbReference type="Proteomes" id="UP001224775">
    <property type="component" value="Unassembled WGS sequence"/>
</dbReference>
<dbReference type="InterPro" id="IPR026906">
    <property type="entry name" value="LRR_5"/>
</dbReference>
<dbReference type="Gene3D" id="3.80.10.10">
    <property type="entry name" value="Ribonuclease Inhibitor"/>
    <property type="match status" value="1"/>
</dbReference>
<dbReference type="InterPro" id="IPR032675">
    <property type="entry name" value="LRR_dom_sf"/>
</dbReference>
<organism evidence="1 2">
    <name type="scientific">Skeletonema marinoi</name>
    <dbReference type="NCBI Taxonomy" id="267567"/>
    <lineage>
        <taxon>Eukaryota</taxon>
        <taxon>Sar</taxon>
        <taxon>Stramenopiles</taxon>
        <taxon>Ochrophyta</taxon>
        <taxon>Bacillariophyta</taxon>
        <taxon>Coscinodiscophyceae</taxon>
        <taxon>Thalassiosirophycidae</taxon>
        <taxon>Thalassiosirales</taxon>
        <taxon>Skeletonemataceae</taxon>
        <taxon>Skeletonema</taxon>
        <taxon>Skeletonema marinoi-dohrnii complex</taxon>
    </lineage>
</organism>
<proteinExistence type="predicted"/>
<dbReference type="PANTHER" id="PTHR45661:SF3">
    <property type="entry name" value="IG-LIKE DOMAIN-CONTAINING PROTEIN"/>
    <property type="match status" value="1"/>
</dbReference>
<protein>
    <recommendedName>
        <fullName evidence="3">Leucine-rich repeat domain-containing protein</fullName>
    </recommendedName>
</protein>
<sequence length="196" mass="21842">MAADGWHTYYGRDGEIIPPGVTRVRIDESLTVIPAAAFRANRKIEEVKCHDRVKTVGGSAFVNCPSLRRVIMPGVEVIEQYAFCDCKALMYVECDKLERIGRGAFAWCESLTSINLPSAKIVKLRAFASCKALTNINFGKELESIEDGAFAQHQSFLNEAATTLQHTLPQDIMVNNVLPFLELPSYTFEVGDHEEE</sequence>
<dbReference type="EMBL" id="JATAAI010000050">
    <property type="protein sequence ID" value="KAK1733346.1"/>
    <property type="molecule type" value="Genomic_DNA"/>
</dbReference>
<gene>
    <name evidence="1" type="ORF">QTG54_015905</name>
</gene>
<evidence type="ECO:0008006" key="3">
    <source>
        <dbReference type="Google" id="ProtNLM"/>
    </source>
</evidence>
<dbReference type="SUPFAM" id="SSF52058">
    <property type="entry name" value="L domain-like"/>
    <property type="match status" value="1"/>
</dbReference>
<comment type="caution">
    <text evidence="1">The sequence shown here is derived from an EMBL/GenBank/DDBJ whole genome shotgun (WGS) entry which is preliminary data.</text>
</comment>
<evidence type="ECO:0000313" key="1">
    <source>
        <dbReference type="EMBL" id="KAK1733346.1"/>
    </source>
</evidence>